<dbReference type="Gene3D" id="2.10.310.10">
    <property type="entry name" value="Serpins superfamily"/>
    <property type="match status" value="1"/>
</dbReference>
<dbReference type="Pfam" id="PF00079">
    <property type="entry name" value="Serpin"/>
    <property type="match status" value="1"/>
</dbReference>
<evidence type="ECO:0000259" key="8">
    <source>
        <dbReference type="SMART" id="SM00093"/>
    </source>
</evidence>
<keyword evidence="7" id="KW-1133">Transmembrane helix</keyword>
<dbReference type="FunFam" id="2.30.39.10:FF:000003">
    <property type="entry name" value="alpha-1-antitrypsin isoform X1"/>
    <property type="match status" value="1"/>
</dbReference>
<dbReference type="EMBL" id="OX395126">
    <property type="protein sequence ID" value="CAI5764481.1"/>
    <property type="molecule type" value="Genomic_DNA"/>
</dbReference>
<reference evidence="9" key="1">
    <citation type="submission" date="2022-12" db="EMBL/GenBank/DDBJ databases">
        <authorList>
            <person name="Alioto T."/>
            <person name="Alioto T."/>
            <person name="Gomez Garrido J."/>
        </authorList>
    </citation>
    <scope>NUCLEOTIDE SEQUENCE</scope>
</reference>
<dbReference type="PANTHER" id="PTHR11461">
    <property type="entry name" value="SERINE PROTEASE INHIBITOR, SERPIN"/>
    <property type="match status" value="1"/>
</dbReference>
<evidence type="ECO:0000256" key="2">
    <source>
        <dbReference type="ARBA" id="ARBA00022690"/>
    </source>
</evidence>
<keyword evidence="7" id="KW-0812">Transmembrane</keyword>
<dbReference type="PANTHER" id="PTHR11461:SF165">
    <property type="entry name" value="ALPHA-1-ANTITRYPSIN"/>
    <property type="match status" value="1"/>
</dbReference>
<evidence type="ECO:0000256" key="5">
    <source>
        <dbReference type="ARBA" id="ARBA00023180"/>
    </source>
</evidence>
<dbReference type="InterPro" id="IPR036186">
    <property type="entry name" value="Serpin_sf"/>
</dbReference>
<evidence type="ECO:0000256" key="1">
    <source>
        <dbReference type="ARBA" id="ARBA00009500"/>
    </source>
</evidence>
<keyword evidence="10" id="KW-1185">Reference proteome</keyword>
<sequence>MKKLERWGSRCSTIELESFRKGKLSKLLQSHKGQRDGETELGYFQRNTMPHFNLYLIFAGLLAVANCQTSQPGNLPYEKIAPGNTEFAFKFYRQVAPEAHKKNILFSPIIISMPLALLVLAAKSTTRSQLLSGLCFNQTDISEQEIHRGFRHLIQKLNSTEAEIQRSIGNTLFPNKKFKLRKKFLNNVKYFYQADVLPTNFENATEAENQINNYIKEKTHGKITDIVKDLDTRAILVIISFLYMRDYWESPFNSQNTREEDFFVDEQTTVKVPMMIKDSTFKTYYDESLSCEVVQLPYKSGAIAFFILPDQGKLKQVEDGLNRDVLLKWMKSVRQQRIVLHLPKLMIRGRYDLIEILSRMGITELFTDQADLSGITGKPEVKVTKAIHQAYLNVHENGTEAAAVTFIEIGPTSLPPEIKLNRLFMFLIMDWLTEAILLFGKVADPTKN</sequence>
<organism evidence="9 10">
    <name type="scientific">Podarcis lilfordi</name>
    <name type="common">Lilford's wall lizard</name>
    <dbReference type="NCBI Taxonomy" id="74358"/>
    <lineage>
        <taxon>Eukaryota</taxon>
        <taxon>Metazoa</taxon>
        <taxon>Chordata</taxon>
        <taxon>Craniata</taxon>
        <taxon>Vertebrata</taxon>
        <taxon>Euteleostomi</taxon>
        <taxon>Lepidosauria</taxon>
        <taxon>Squamata</taxon>
        <taxon>Bifurcata</taxon>
        <taxon>Unidentata</taxon>
        <taxon>Episquamata</taxon>
        <taxon>Laterata</taxon>
        <taxon>Lacertibaenia</taxon>
        <taxon>Lacertidae</taxon>
        <taxon>Podarcis</taxon>
    </lineage>
</organism>
<name>A0AA35JQW5_9SAUR</name>
<dbReference type="InterPro" id="IPR042185">
    <property type="entry name" value="Serpin_sf_2"/>
</dbReference>
<evidence type="ECO:0000256" key="6">
    <source>
        <dbReference type="RuleBase" id="RU000411"/>
    </source>
</evidence>
<protein>
    <recommendedName>
        <fullName evidence="8">Serpin domain-containing protein</fullName>
    </recommendedName>
</protein>
<dbReference type="AlphaFoldDB" id="A0AA35JQW5"/>
<dbReference type="Proteomes" id="UP001178461">
    <property type="component" value="Chromosome 1"/>
</dbReference>
<keyword evidence="4" id="KW-0722">Serine protease inhibitor</keyword>
<dbReference type="GO" id="GO:0004867">
    <property type="term" value="F:serine-type endopeptidase inhibitor activity"/>
    <property type="evidence" value="ECO:0007669"/>
    <property type="project" value="UniProtKB-KW"/>
</dbReference>
<keyword evidence="2" id="KW-0646">Protease inhibitor</keyword>
<dbReference type="InterPro" id="IPR000215">
    <property type="entry name" value="Serpin_fam"/>
</dbReference>
<keyword evidence="3" id="KW-0732">Signal</keyword>
<evidence type="ECO:0000313" key="9">
    <source>
        <dbReference type="EMBL" id="CAI5764481.1"/>
    </source>
</evidence>
<gene>
    <name evidence="9" type="ORF">PODLI_1B036054</name>
</gene>
<evidence type="ECO:0000256" key="3">
    <source>
        <dbReference type="ARBA" id="ARBA00022729"/>
    </source>
</evidence>
<comment type="similarity">
    <text evidence="1 6">Belongs to the serpin family.</text>
</comment>
<evidence type="ECO:0000313" key="10">
    <source>
        <dbReference type="Proteomes" id="UP001178461"/>
    </source>
</evidence>
<feature type="transmembrane region" description="Helical" evidence="7">
    <location>
        <begin position="104"/>
        <end position="122"/>
    </location>
</feature>
<proteinExistence type="inferred from homology"/>
<keyword evidence="7" id="KW-0472">Membrane</keyword>
<accession>A0AA35JQW5</accession>
<dbReference type="FunFam" id="3.30.497.10:FF:000001">
    <property type="entry name" value="Serine protease inhibitor"/>
    <property type="match status" value="1"/>
</dbReference>
<evidence type="ECO:0000256" key="4">
    <source>
        <dbReference type="ARBA" id="ARBA00022900"/>
    </source>
</evidence>
<dbReference type="Gene3D" id="2.30.39.10">
    <property type="entry name" value="Alpha-1-antitrypsin, domain 1"/>
    <property type="match status" value="1"/>
</dbReference>
<dbReference type="GO" id="GO:0005615">
    <property type="term" value="C:extracellular space"/>
    <property type="evidence" value="ECO:0007669"/>
    <property type="project" value="InterPro"/>
</dbReference>
<evidence type="ECO:0000256" key="7">
    <source>
        <dbReference type="SAM" id="Phobius"/>
    </source>
</evidence>
<keyword evidence="5" id="KW-0325">Glycoprotein</keyword>
<dbReference type="Gene3D" id="3.30.497.10">
    <property type="entry name" value="Antithrombin, subunit I, domain 2"/>
    <property type="match status" value="1"/>
</dbReference>
<dbReference type="SMART" id="SM00093">
    <property type="entry name" value="SERPIN"/>
    <property type="match status" value="1"/>
</dbReference>
<feature type="domain" description="Serpin" evidence="8">
    <location>
        <begin position="89"/>
        <end position="445"/>
    </location>
</feature>
<dbReference type="InterPro" id="IPR042178">
    <property type="entry name" value="Serpin_sf_1"/>
</dbReference>
<dbReference type="InterPro" id="IPR023796">
    <property type="entry name" value="Serpin_dom"/>
</dbReference>
<dbReference type="SUPFAM" id="SSF56574">
    <property type="entry name" value="Serpins"/>
    <property type="match status" value="1"/>
</dbReference>